<dbReference type="AlphaFoldDB" id="A0A0V0ZAR2"/>
<keyword evidence="2" id="KW-1185">Reference proteome</keyword>
<sequence length="204" mass="23664">LIEASSEEPVVTGRYLEQARPLLPPGELRHLAQHCDFGETLESRVRAQLICDMRDGNVPLITERLPRARRRGIRHCAVVCLEKLVQAIVQPISWSTYRCADFGTRHDRSELSKRNEFNSALRQHLIFSSVSWTRDSQHELLEVLRRVFDRLRDAGIHLNREKCVFVSHSVKFHGYRMDAEGIHPSEEKEEAIHKAPLIWTIQNQ</sequence>
<dbReference type="PANTHER" id="PTHR37984:SF12">
    <property type="entry name" value="RIBONUCLEASE H"/>
    <property type="match status" value="1"/>
</dbReference>
<evidence type="ECO:0000313" key="1">
    <source>
        <dbReference type="EMBL" id="KRY09432.1"/>
    </source>
</evidence>
<protein>
    <recommendedName>
        <fullName evidence="3">Reverse transcriptase domain-containing protein</fullName>
    </recommendedName>
</protein>
<accession>A0A0V0ZAR2</accession>
<dbReference type="InterPro" id="IPR043502">
    <property type="entry name" value="DNA/RNA_pol_sf"/>
</dbReference>
<dbReference type="InterPro" id="IPR043128">
    <property type="entry name" value="Rev_trsase/Diguanyl_cyclase"/>
</dbReference>
<dbReference type="EMBL" id="JYDQ01000274">
    <property type="protein sequence ID" value="KRY09432.1"/>
    <property type="molecule type" value="Genomic_DNA"/>
</dbReference>
<organism evidence="1 2">
    <name type="scientific">Trichinella patagoniensis</name>
    <dbReference type="NCBI Taxonomy" id="990121"/>
    <lineage>
        <taxon>Eukaryota</taxon>
        <taxon>Metazoa</taxon>
        <taxon>Ecdysozoa</taxon>
        <taxon>Nematoda</taxon>
        <taxon>Enoplea</taxon>
        <taxon>Dorylaimia</taxon>
        <taxon>Trichinellida</taxon>
        <taxon>Trichinellidae</taxon>
        <taxon>Trichinella</taxon>
    </lineage>
</organism>
<name>A0A0V0ZAR2_9BILA</name>
<feature type="non-terminal residue" evidence="1">
    <location>
        <position position="1"/>
    </location>
</feature>
<comment type="caution">
    <text evidence="1">The sequence shown here is derived from an EMBL/GenBank/DDBJ whole genome shotgun (WGS) entry which is preliminary data.</text>
</comment>
<gene>
    <name evidence="1" type="ORF">T12_1611</name>
</gene>
<dbReference type="InterPro" id="IPR050951">
    <property type="entry name" value="Retrovirus_Pol_polyprotein"/>
</dbReference>
<dbReference type="Proteomes" id="UP000054783">
    <property type="component" value="Unassembled WGS sequence"/>
</dbReference>
<reference evidence="1 2" key="1">
    <citation type="submission" date="2015-01" db="EMBL/GenBank/DDBJ databases">
        <title>Evolution of Trichinella species and genotypes.</title>
        <authorList>
            <person name="Korhonen P.K."/>
            <person name="Edoardo P."/>
            <person name="Giuseppe L.R."/>
            <person name="Gasser R.B."/>
        </authorList>
    </citation>
    <scope>NUCLEOTIDE SEQUENCE [LARGE SCALE GENOMIC DNA]</scope>
    <source>
        <strain evidence="1">ISS2496</strain>
    </source>
</reference>
<dbReference type="Gene3D" id="3.30.70.270">
    <property type="match status" value="1"/>
</dbReference>
<evidence type="ECO:0000313" key="2">
    <source>
        <dbReference type="Proteomes" id="UP000054783"/>
    </source>
</evidence>
<dbReference type="SUPFAM" id="SSF56672">
    <property type="entry name" value="DNA/RNA polymerases"/>
    <property type="match status" value="1"/>
</dbReference>
<dbReference type="PANTHER" id="PTHR37984">
    <property type="entry name" value="PROTEIN CBG26694"/>
    <property type="match status" value="1"/>
</dbReference>
<proteinExistence type="predicted"/>
<evidence type="ECO:0008006" key="3">
    <source>
        <dbReference type="Google" id="ProtNLM"/>
    </source>
</evidence>